<evidence type="ECO:0000313" key="1">
    <source>
        <dbReference type="EMBL" id="PON44776.1"/>
    </source>
</evidence>
<protein>
    <submittedName>
        <fullName evidence="1">Uncharacterized protein</fullName>
    </submittedName>
</protein>
<gene>
    <name evidence="1" type="ORF">TorRG33x02_330090</name>
</gene>
<comment type="caution">
    <text evidence="1">The sequence shown here is derived from an EMBL/GenBank/DDBJ whole genome shotgun (WGS) entry which is preliminary data.</text>
</comment>
<evidence type="ECO:0000313" key="2">
    <source>
        <dbReference type="Proteomes" id="UP000237000"/>
    </source>
</evidence>
<keyword evidence="2" id="KW-1185">Reference proteome</keyword>
<dbReference type="Proteomes" id="UP000237000">
    <property type="component" value="Unassembled WGS sequence"/>
</dbReference>
<sequence length="87" mass="9980">MDTQVQSAERVPWCFTGFYDNPETHLRSFSWDLLKRSISSIVNFRQALTDCDLSDLGYSGSMVIWNNKQDSTTNIQECLDYCLGNDS</sequence>
<dbReference type="AlphaFoldDB" id="A0A2P5B7P1"/>
<reference evidence="2" key="1">
    <citation type="submission" date="2016-06" db="EMBL/GenBank/DDBJ databases">
        <title>Parallel loss of symbiosis genes in relatives of nitrogen-fixing non-legume Parasponia.</title>
        <authorList>
            <person name="Van Velzen R."/>
            <person name="Holmer R."/>
            <person name="Bu F."/>
            <person name="Rutten L."/>
            <person name="Van Zeijl A."/>
            <person name="Liu W."/>
            <person name="Santuari L."/>
            <person name="Cao Q."/>
            <person name="Sharma T."/>
            <person name="Shen D."/>
            <person name="Roswanjaya Y."/>
            <person name="Wardhani T."/>
            <person name="Kalhor M.S."/>
            <person name="Jansen J."/>
            <person name="Van den Hoogen J."/>
            <person name="Gungor B."/>
            <person name="Hartog M."/>
            <person name="Hontelez J."/>
            <person name="Verver J."/>
            <person name="Yang W.-C."/>
            <person name="Schijlen E."/>
            <person name="Repin R."/>
            <person name="Schilthuizen M."/>
            <person name="Schranz E."/>
            <person name="Heidstra R."/>
            <person name="Miyata K."/>
            <person name="Fedorova E."/>
            <person name="Kohlen W."/>
            <person name="Bisseling T."/>
            <person name="Smit S."/>
            <person name="Geurts R."/>
        </authorList>
    </citation>
    <scope>NUCLEOTIDE SEQUENCE [LARGE SCALE GENOMIC DNA]</scope>
    <source>
        <strain evidence="2">cv. RG33-2</strain>
    </source>
</reference>
<organism evidence="1 2">
    <name type="scientific">Trema orientale</name>
    <name type="common">Charcoal tree</name>
    <name type="synonym">Celtis orientalis</name>
    <dbReference type="NCBI Taxonomy" id="63057"/>
    <lineage>
        <taxon>Eukaryota</taxon>
        <taxon>Viridiplantae</taxon>
        <taxon>Streptophyta</taxon>
        <taxon>Embryophyta</taxon>
        <taxon>Tracheophyta</taxon>
        <taxon>Spermatophyta</taxon>
        <taxon>Magnoliopsida</taxon>
        <taxon>eudicotyledons</taxon>
        <taxon>Gunneridae</taxon>
        <taxon>Pentapetalae</taxon>
        <taxon>rosids</taxon>
        <taxon>fabids</taxon>
        <taxon>Rosales</taxon>
        <taxon>Cannabaceae</taxon>
        <taxon>Trema</taxon>
    </lineage>
</organism>
<dbReference type="InParanoid" id="A0A2P5B7P1"/>
<name>A0A2P5B7P1_TREOI</name>
<accession>A0A2P5B7P1</accession>
<dbReference type="EMBL" id="JXTC01000586">
    <property type="protein sequence ID" value="PON44776.1"/>
    <property type="molecule type" value="Genomic_DNA"/>
</dbReference>
<proteinExistence type="predicted"/>
<dbReference type="OrthoDB" id="1113909at2759"/>